<dbReference type="SUPFAM" id="SSF52540">
    <property type="entry name" value="P-loop containing nucleoside triphosphate hydrolases"/>
    <property type="match status" value="2"/>
</dbReference>
<evidence type="ECO:0000259" key="3">
    <source>
        <dbReference type="Pfam" id="PF14214"/>
    </source>
</evidence>
<comment type="cofactor">
    <cofactor evidence="1">
        <name>Mg(2+)</name>
        <dbReference type="ChEBI" id="CHEBI:18420"/>
    </cofactor>
</comment>
<dbReference type="Pfam" id="PF21530">
    <property type="entry name" value="Pif1_2B_dom"/>
    <property type="match status" value="1"/>
</dbReference>
<dbReference type="Gene3D" id="3.40.50.300">
    <property type="entry name" value="P-loop containing nucleotide triphosphate hydrolases"/>
    <property type="match status" value="1"/>
</dbReference>
<name>A0ABD3S6Y0_9LAMI</name>
<dbReference type="EMBL" id="JBJXBP010000007">
    <property type="protein sequence ID" value="KAL3820238.1"/>
    <property type="molecule type" value="Genomic_DNA"/>
</dbReference>
<dbReference type="GO" id="GO:0006281">
    <property type="term" value="P:DNA repair"/>
    <property type="evidence" value="ECO:0007669"/>
    <property type="project" value="UniProtKB-KW"/>
</dbReference>
<keyword evidence="1" id="KW-0233">DNA recombination</keyword>
<dbReference type="PANTHER" id="PTHR10492">
    <property type="match status" value="1"/>
</dbReference>
<comment type="caution">
    <text evidence="5">The sequence shown here is derived from an EMBL/GenBank/DDBJ whole genome shotgun (WGS) entry which is preliminary data.</text>
</comment>
<keyword evidence="1" id="KW-0067">ATP-binding</keyword>
<sequence>MDSKFVSKATRNATDRARYASMSVNAKELLLTRKCCKYSSSVNSTAKRSDLLRIQGHSVPSTNEVSCPLNAPNRSAALCDEIMCVDQDVEYGNVLECPTTLSTSVDAVISSSSVIRSMDEESLPVHAPIVLPEMCKIHNLLVDPWVLPQQESCVFCGAARFYREPPGFCYCSGQISLLPIVWSPILRFLFTDPTSEVASEFRRKNRSYNHAFAVTSIGIKVHPDSWWAREGIYSLKVHGKVSHFMKPMDVCAKKTDLLQLFFLDTADDLDVNILEQRDLRQYIMALLIEALADNPYTKFFKRLRSWDNLANAHIVIRSNPALDQRNCNVPTTDEVAGVWKDGDEAMAGSERDILVYTEAGRSHKVNYYYSCYNPLQYPLLFSLGQPGNRSNVSCREYTCYQAQIRDGDDCCLLHAGRLGLIDSVLIHGENDPANVGQRIVLPSSFIGGPRDMRKKYVNAMALVQRFGKPDLFLTMTCNPAWKEITDNLLPCVKPHDRPDLVARVFKAKLEEGLPYAHWVIILANKHKIMSPTVFDEIIWKCKYYYPKEFVESTTTGQKSFPNYRRKDDGRSVMVHNVKLDNRSVVPYCPYLLLKFDCHINYLYKYIYKGHTKLAYHVVGDAPAGQHNEIQEYQDGRWICAPEALWRIYAFPMSEISPHVIMLPVHLPNHQPTRFGLEKTLQQVVSDPFSRKTMLTEFFFMNASNSEAKSLNLLYKEFPEYFVWEQSKRTWKIRQKQVVVGRICTVNPFEGERYFERLLLSNVRYPTSFETLTTVGGIKYATFREAAVQKGLVESDTYVDSCLAEASLYEMPYSLRVLFAMLLVYGITGNPQLLWDKYYSALSEDFAQNRASTDIEILQNTVSAIDMVLTSMDSCIADFPIRLPIIYSLQNDKYSKDYENEKCMYVSPEDMSLVNKLNTGQRLVYDQITEKISSNDHGVFFLDGPGDTGKTFLYRALLAYVRSRQCIALAVASSGVAASLLPGGRTAHSRFKLPFDPDDKSIGKISKQSSLAKMIIESKLIIWDEATMANRFSIESFEYLLREFCDRSRPFGGKIVLFGGDFRQTLPIVVQGSREAMIGASLVSSSLWKSISRLHLHENMRAKEDPSFTDFILRVGNGQIPYLFGDTIRIPSQMVIPFTNINESLDRLIDNVYPCFDTFITDPRSLVNRPILTPKNDCVAELNDLLLDRCPGQVKEYISFNRANDSLQRVEYEEYLNSVSASGLPPHILRLKKNCPIMLLRNLNPIQGLCNGTCLICRELGDNFIGAEIATGDFKGNYVFIPRIPLESSEKLKCPIPLRRMQIPVRVCLAMTINKAQGQTLDFVGIYLREPVFSHGQLYVALSRAKSASSVKVLIHPDCEKNDHVDHTKNIVFREIFTLSVHVLNIFFLRKMFGCRIILKLFYFIPLRRIAHMHGLLIIVNAYI</sequence>
<comment type="catalytic activity">
    <reaction evidence="1">
        <text>ATP + H2O = ADP + phosphate + H(+)</text>
        <dbReference type="Rhea" id="RHEA:13065"/>
        <dbReference type="ChEBI" id="CHEBI:15377"/>
        <dbReference type="ChEBI" id="CHEBI:15378"/>
        <dbReference type="ChEBI" id="CHEBI:30616"/>
        <dbReference type="ChEBI" id="CHEBI:43474"/>
        <dbReference type="ChEBI" id="CHEBI:456216"/>
        <dbReference type="EC" id="5.6.2.3"/>
    </reaction>
</comment>
<dbReference type="InterPro" id="IPR025476">
    <property type="entry name" value="Helitron_helicase-like"/>
</dbReference>
<evidence type="ECO:0000259" key="2">
    <source>
        <dbReference type="Pfam" id="PF05970"/>
    </source>
</evidence>
<dbReference type="GO" id="GO:0006310">
    <property type="term" value="P:DNA recombination"/>
    <property type="evidence" value="ECO:0007669"/>
    <property type="project" value="UniProtKB-KW"/>
</dbReference>
<evidence type="ECO:0000313" key="5">
    <source>
        <dbReference type="EMBL" id="KAL3820238.1"/>
    </source>
</evidence>
<dbReference type="CDD" id="cd18809">
    <property type="entry name" value="SF1_C_RecD"/>
    <property type="match status" value="1"/>
</dbReference>
<protein>
    <recommendedName>
        <fullName evidence="1">ATP-dependent DNA helicase</fullName>
        <ecNumber evidence="1">5.6.2.3</ecNumber>
    </recommendedName>
</protein>
<dbReference type="Proteomes" id="UP001634393">
    <property type="component" value="Unassembled WGS sequence"/>
</dbReference>
<dbReference type="GO" id="GO:0016787">
    <property type="term" value="F:hydrolase activity"/>
    <property type="evidence" value="ECO:0007669"/>
    <property type="project" value="UniProtKB-KW"/>
</dbReference>
<dbReference type="Pfam" id="PF05970">
    <property type="entry name" value="PIF1"/>
    <property type="match status" value="1"/>
</dbReference>
<accession>A0ABD3S6Y0</accession>
<dbReference type="InterPro" id="IPR010285">
    <property type="entry name" value="DNA_helicase_pif1-like_DEAD"/>
</dbReference>
<comment type="similarity">
    <text evidence="1">Belongs to the helicase family.</text>
</comment>
<feature type="domain" description="DNA helicase Pif1-like 2B" evidence="4">
    <location>
        <begin position="1213"/>
        <end position="1257"/>
    </location>
</feature>
<dbReference type="EC" id="5.6.2.3" evidence="1"/>
<dbReference type="PANTHER" id="PTHR10492:SF100">
    <property type="entry name" value="ATP-DEPENDENT DNA HELICASE"/>
    <property type="match status" value="1"/>
</dbReference>
<keyword evidence="1" id="KW-0227">DNA damage</keyword>
<proteinExistence type="inferred from homology"/>
<reference evidence="5 6" key="1">
    <citation type="submission" date="2024-12" db="EMBL/GenBank/DDBJ databases">
        <title>The unique morphological basis and parallel evolutionary history of personate flowers in Penstemon.</title>
        <authorList>
            <person name="Depatie T.H."/>
            <person name="Wessinger C.A."/>
        </authorList>
    </citation>
    <scope>NUCLEOTIDE SEQUENCE [LARGE SCALE GENOMIC DNA]</scope>
    <source>
        <strain evidence="5">WTNN_2</strain>
        <tissue evidence="5">Leaf</tissue>
    </source>
</reference>
<feature type="domain" description="DNA helicase Pif1-like DEAD-box helicase" evidence="2">
    <location>
        <begin position="915"/>
        <end position="1120"/>
    </location>
</feature>
<keyword evidence="1" id="KW-0347">Helicase</keyword>
<dbReference type="GO" id="GO:0043139">
    <property type="term" value="F:5'-3' DNA helicase activity"/>
    <property type="evidence" value="ECO:0007669"/>
    <property type="project" value="UniProtKB-EC"/>
</dbReference>
<gene>
    <name evidence="5" type="ORF">ACJIZ3_006143</name>
</gene>
<feature type="domain" description="Helitron helicase-like" evidence="3">
    <location>
        <begin position="430"/>
        <end position="526"/>
    </location>
</feature>
<keyword evidence="1" id="KW-0234">DNA repair</keyword>
<evidence type="ECO:0000313" key="6">
    <source>
        <dbReference type="Proteomes" id="UP001634393"/>
    </source>
</evidence>
<organism evidence="5 6">
    <name type="scientific">Penstemon smallii</name>
    <dbReference type="NCBI Taxonomy" id="265156"/>
    <lineage>
        <taxon>Eukaryota</taxon>
        <taxon>Viridiplantae</taxon>
        <taxon>Streptophyta</taxon>
        <taxon>Embryophyta</taxon>
        <taxon>Tracheophyta</taxon>
        <taxon>Spermatophyta</taxon>
        <taxon>Magnoliopsida</taxon>
        <taxon>eudicotyledons</taxon>
        <taxon>Gunneridae</taxon>
        <taxon>Pentapetalae</taxon>
        <taxon>asterids</taxon>
        <taxon>lamiids</taxon>
        <taxon>Lamiales</taxon>
        <taxon>Plantaginaceae</taxon>
        <taxon>Cheloneae</taxon>
        <taxon>Penstemon</taxon>
    </lineage>
</organism>
<keyword evidence="1" id="KW-0547">Nucleotide-binding</keyword>
<keyword evidence="1" id="KW-0378">Hydrolase</keyword>
<evidence type="ECO:0000256" key="1">
    <source>
        <dbReference type="RuleBase" id="RU363044"/>
    </source>
</evidence>
<evidence type="ECO:0000259" key="4">
    <source>
        <dbReference type="Pfam" id="PF21530"/>
    </source>
</evidence>
<dbReference type="InterPro" id="IPR049163">
    <property type="entry name" value="Pif1-like_2B_dom"/>
</dbReference>
<dbReference type="InterPro" id="IPR027417">
    <property type="entry name" value="P-loop_NTPase"/>
</dbReference>
<dbReference type="GO" id="GO:0005524">
    <property type="term" value="F:ATP binding"/>
    <property type="evidence" value="ECO:0007669"/>
    <property type="project" value="UniProtKB-KW"/>
</dbReference>
<keyword evidence="6" id="KW-1185">Reference proteome</keyword>
<dbReference type="Pfam" id="PF14214">
    <property type="entry name" value="Helitron_like_N"/>
    <property type="match status" value="1"/>
</dbReference>